<keyword evidence="4" id="KW-0489">Methyltransferase</keyword>
<dbReference type="Pfam" id="PF00588">
    <property type="entry name" value="SpoU_methylase"/>
    <property type="match status" value="1"/>
</dbReference>
<dbReference type="GO" id="GO:0003723">
    <property type="term" value="F:RNA binding"/>
    <property type="evidence" value="ECO:0007669"/>
    <property type="project" value="InterPro"/>
</dbReference>
<reference evidence="12" key="1">
    <citation type="submission" date="2023-02" db="EMBL/GenBank/DDBJ databases">
        <authorList>
            <person name="Palmer J.M."/>
        </authorList>
    </citation>
    <scope>NUCLEOTIDE SEQUENCE</scope>
    <source>
        <strain evidence="12">FW57</strain>
    </source>
</reference>
<dbReference type="Gene3D" id="3.30.1330.30">
    <property type="match status" value="1"/>
</dbReference>
<dbReference type="PANTHER" id="PTHR46103">
    <property type="entry name" value="RRNA METHYLTRANSFERASE 1, MITOCHONDRIAL"/>
    <property type="match status" value="1"/>
</dbReference>
<evidence type="ECO:0000256" key="4">
    <source>
        <dbReference type="ARBA" id="ARBA00022603"/>
    </source>
</evidence>
<keyword evidence="7" id="KW-0809">Transit peptide</keyword>
<comment type="caution">
    <text evidence="12">The sequence shown here is derived from an EMBL/GenBank/DDBJ whole genome shotgun (WGS) entry which is preliminary data.</text>
</comment>
<feature type="compositionally biased region" description="Basic residues" evidence="10">
    <location>
        <begin position="162"/>
        <end position="175"/>
    </location>
</feature>
<proteinExistence type="inferred from homology"/>
<feature type="compositionally biased region" description="Low complexity" evidence="10">
    <location>
        <begin position="192"/>
        <end position="209"/>
    </location>
</feature>
<evidence type="ECO:0000256" key="7">
    <source>
        <dbReference type="ARBA" id="ARBA00022946"/>
    </source>
</evidence>
<sequence length="844" mass="92055">MTLSLVYRAARPSILANSTRVSLTTFSTRHASLSAIHRGLVRSEKARPQGARSGRITNLSEGAKRLNYAERRKVREQLAAERPDFKIRKGKKDITEYPDEAKAQSRRARFYDPDSSFGKKSLVYKLKTGQLGDAFKTGARDSSKSADPVFQRTSSRPDLRPVPRRTARKMARTRSSRGVEDQDAADVIAELSRPAGSSSPSRVSPPRAAARQERDAPRRDSDFSHRDVPRRGRDADSKDRGGPRRDRDFAARDQDAPRRDPNSAFRGRDDFGRNAVLRDALRRDRDAPRRDRDREAPRADKPSASDQASADAFKPKKNRDPISIPYTTAASQFLYGKSVVEAALRSSRRQLYKLYIYGGANRQSSTNDDALLTTLAKRKNIPVAVLTDADGLRLMDKLSASRPHNGFVLEASPLPQPPLAALGPLAPPDTYPTNPGYPVVLAHQSAEEAAVNGTPSFVPAPTPSHKPLVVVLDQILDPGNLGAILRTVSFLGATAVGITRKGTATLTPVALKASAGASETLTLFSVPNLPAFLNESRANGWSVYAAVAAPRGAGAGVKQRRHVSVRDVEETDPLRREPCVLVVGNEGEGLDRLTVKKADYEVNIPNLSAVGRVGGVDSLNGRKKIMSQLGAMTWQLSRLRFGKIGSLFQDQAGNYTIGECLSPSLTWHHRDTLENVDRGPYGRESEYIEVLVSAYVSHAKELAMTPHAFFAPIPDPAEYATWASYRNAAARWNDFVAIGQKIDHSKNRLAYCIAGQLMRDMIPRLLPSTSPVDDQGEGGFPLGHPDLHFGNVFVDDNLDITCVIDWGSASSVPPSELLAAHGLLRTGGGAVEDSFVAAFRAGFD</sequence>
<evidence type="ECO:0000256" key="2">
    <source>
        <dbReference type="ARBA" id="ARBA00007228"/>
    </source>
</evidence>
<dbReference type="FunFam" id="3.30.1330.30:FF:000035">
    <property type="entry name" value="TrmH family RNA methyltransferase"/>
    <property type="match status" value="1"/>
</dbReference>
<keyword evidence="8" id="KW-0496">Mitochondrion</keyword>
<dbReference type="Gene3D" id="3.40.1280.10">
    <property type="match status" value="1"/>
</dbReference>
<dbReference type="SMART" id="SM00967">
    <property type="entry name" value="SpoU_sub_bind"/>
    <property type="match status" value="1"/>
</dbReference>
<comment type="subcellular location">
    <subcellularLocation>
        <location evidence="1">Mitochondrion</location>
    </subcellularLocation>
</comment>
<dbReference type="SUPFAM" id="SSF56112">
    <property type="entry name" value="Protein kinase-like (PK-like)"/>
    <property type="match status" value="1"/>
</dbReference>
<keyword evidence="5" id="KW-0808">Transferase</keyword>
<dbReference type="InterPro" id="IPR001537">
    <property type="entry name" value="SpoU_MeTrfase"/>
</dbReference>
<dbReference type="GO" id="GO:0016435">
    <property type="term" value="F:rRNA (guanine) methyltransferase activity"/>
    <property type="evidence" value="ECO:0007669"/>
    <property type="project" value="TreeGrafter"/>
</dbReference>
<evidence type="ECO:0000256" key="3">
    <source>
        <dbReference type="ARBA" id="ARBA00022552"/>
    </source>
</evidence>
<organism evidence="12 13">
    <name type="scientific">Staphylotrichum longicolle</name>
    <dbReference type="NCBI Taxonomy" id="669026"/>
    <lineage>
        <taxon>Eukaryota</taxon>
        <taxon>Fungi</taxon>
        <taxon>Dikarya</taxon>
        <taxon>Ascomycota</taxon>
        <taxon>Pezizomycotina</taxon>
        <taxon>Sordariomycetes</taxon>
        <taxon>Sordariomycetidae</taxon>
        <taxon>Sordariales</taxon>
        <taxon>Chaetomiaceae</taxon>
        <taxon>Staphylotrichum</taxon>
    </lineage>
</organism>
<protein>
    <recommendedName>
        <fullName evidence="9">rRNA methyltransferase 1, mitochondrial</fullName>
    </recommendedName>
</protein>
<dbReference type="SUPFAM" id="SSF75217">
    <property type="entry name" value="alpha/beta knot"/>
    <property type="match status" value="1"/>
</dbReference>
<dbReference type="Proteomes" id="UP001197093">
    <property type="component" value="Unassembled WGS sequence"/>
</dbReference>
<dbReference type="GO" id="GO:0005739">
    <property type="term" value="C:mitochondrion"/>
    <property type="evidence" value="ECO:0007669"/>
    <property type="project" value="UniProtKB-SubCell"/>
</dbReference>
<feature type="compositionally biased region" description="Basic and acidic residues" evidence="10">
    <location>
        <begin position="210"/>
        <end position="272"/>
    </location>
</feature>
<evidence type="ECO:0000256" key="6">
    <source>
        <dbReference type="ARBA" id="ARBA00022691"/>
    </source>
</evidence>
<evidence type="ECO:0000256" key="1">
    <source>
        <dbReference type="ARBA" id="ARBA00004173"/>
    </source>
</evidence>
<accession>A0AAD4HZ60</accession>
<feature type="region of interest" description="Disordered" evidence="10">
    <location>
        <begin position="134"/>
        <end position="322"/>
    </location>
</feature>
<keyword evidence="13" id="KW-1185">Reference proteome</keyword>
<evidence type="ECO:0000259" key="11">
    <source>
        <dbReference type="SMART" id="SM00967"/>
    </source>
</evidence>
<gene>
    <name evidence="12" type="ORF">NEMBOFW57_004939</name>
</gene>
<dbReference type="CDD" id="cd18105">
    <property type="entry name" value="SpoU-like_MRM1"/>
    <property type="match status" value="1"/>
</dbReference>
<dbReference type="InterPro" id="IPR013123">
    <property type="entry name" value="SpoU_subst-bd"/>
</dbReference>
<dbReference type="InterPro" id="IPR047261">
    <property type="entry name" value="MRM1_MeTrfase_dom"/>
</dbReference>
<keyword evidence="6" id="KW-0949">S-adenosyl-L-methionine</keyword>
<dbReference type="PANTHER" id="PTHR46103:SF1">
    <property type="entry name" value="RRNA METHYLTRANSFERASE 1, MITOCHONDRIAL"/>
    <property type="match status" value="1"/>
</dbReference>
<dbReference type="Pfam" id="PF08032">
    <property type="entry name" value="SpoU_sub_bind"/>
    <property type="match status" value="1"/>
</dbReference>
<dbReference type="SUPFAM" id="SSF55315">
    <property type="entry name" value="L30e-like"/>
    <property type="match status" value="1"/>
</dbReference>
<dbReference type="InterPro" id="IPR011009">
    <property type="entry name" value="Kinase-like_dom_sf"/>
</dbReference>
<evidence type="ECO:0000256" key="10">
    <source>
        <dbReference type="SAM" id="MobiDB-lite"/>
    </source>
</evidence>
<feature type="domain" description="RNA 2-O ribose methyltransferase substrate binding" evidence="11">
    <location>
        <begin position="333"/>
        <end position="417"/>
    </location>
</feature>
<name>A0AAD4HZ60_9PEZI</name>
<dbReference type="EMBL" id="JAHCVI010000002">
    <property type="protein sequence ID" value="KAG7288586.1"/>
    <property type="molecule type" value="Genomic_DNA"/>
</dbReference>
<dbReference type="InterPro" id="IPR029028">
    <property type="entry name" value="Alpha/beta_knot_MTases"/>
</dbReference>
<evidence type="ECO:0000256" key="8">
    <source>
        <dbReference type="ARBA" id="ARBA00023128"/>
    </source>
</evidence>
<comment type="similarity">
    <text evidence="2">Belongs to the class IV-like SAM-binding methyltransferase superfamily. RNA methyltransferase TrmH family.</text>
</comment>
<keyword evidence="3" id="KW-0698">rRNA processing</keyword>
<dbReference type="InterPro" id="IPR047182">
    <property type="entry name" value="MRM1"/>
</dbReference>
<evidence type="ECO:0000256" key="5">
    <source>
        <dbReference type="ARBA" id="ARBA00022679"/>
    </source>
</evidence>
<dbReference type="InterPro" id="IPR029026">
    <property type="entry name" value="tRNA_m1G_MTases_N"/>
</dbReference>
<evidence type="ECO:0000256" key="9">
    <source>
        <dbReference type="ARBA" id="ARBA00034881"/>
    </source>
</evidence>
<feature type="compositionally biased region" description="Basic and acidic residues" evidence="10">
    <location>
        <begin position="279"/>
        <end position="303"/>
    </location>
</feature>
<evidence type="ECO:0000313" key="12">
    <source>
        <dbReference type="EMBL" id="KAG7288586.1"/>
    </source>
</evidence>
<evidence type="ECO:0000313" key="13">
    <source>
        <dbReference type="Proteomes" id="UP001197093"/>
    </source>
</evidence>
<dbReference type="InterPro" id="IPR029064">
    <property type="entry name" value="Ribosomal_eL30-like_sf"/>
</dbReference>
<dbReference type="AlphaFoldDB" id="A0AAD4HZ60"/>